<dbReference type="GO" id="GO:0032259">
    <property type="term" value="P:methylation"/>
    <property type="evidence" value="ECO:0007669"/>
    <property type="project" value="UniProtKB-KW"/>
</dbReference>
<sequence>MYRKQYKRSVVGENKLLGKYSLLDAWVAEYTEPMTQSIRWLQDEIATRMLQKLDIVKLEPKDILLIPDFTGVHSSFLTKRFPGIRFHSAPEGELSGFNLFKLRAARFWNSRMKSASMVSLNDYKKTGHLKLPSNSVDLVVSILLIQDLADPKHFLQECRRVLKEGGLLSFSYLGPDTAKELRSEHLAQQLPIQNLASPWDMHDMGDALLSERFSDPVMDMEFLGLDYDSDKVLLSDARALNLICSDYQNSIPATHLPQKLTLEVIYGHAWALGKNLAKVQDDVAYIDLNQIGRKTRNDSA</sequence>
<feature type="domain" description="Methyltransferase type 11" evidence="3">
    <location>
        <begin position="128"/>
        <end position="169"/>
    </location>
</feature>
<dbReference type="PATRIC" id="fig|576611.7.peg.1955"/>
<evidence type="ECO:0000259" key="3">
    <source>
        <dbReference type="Pfam" id="PF08241"/>
    </source>
</evidence>
<dbReference type="InterPro" id="IPR029063">
    <property type="entry name" value="SAM-dependent_MTases_sf"/>
</dbReference>
<dbReference type="InterPro" id="IPR050602">
    <property type="entry name" value="Malonyl-ACP_OMT"/>
</dbReference>
<name>A0A0E3V1L3_9BURK</name>
<dbReference type="EMBL" id="CP007501">
    <property type="protein sequence ID" value="AKD26259.1"/>
    <property type="molecule type" value="Genomic_DNA"/>
</dbReference>
<dbReference type="SUPFAM" id="SSF53335">
    <property type="entry name" value="S-adenosyl-L-methionine-dependent methyltransferases"/>
    <property type="match status" value="2"/>
</dbReference>
<evidence type="ECO:0000256" key="1">
    <source>
        <dbReference type="ARBA" id="ARBA00022603"/>
    </source>
</evidence>
<evidence type="ECO:0000256" key="2">
    <source>
        <dbReference type="ARBA" id="ARBA00022679"/>
    </source>
</evidence>
<dbReference type="Proteomes" id="UP000061135">
    <property type="component" value="Chromosome"/>
</dbReference>
<dbReference type="PANTHER" id="PTHR13090:SF1">
    <property type="entry name" value="ARGININE-HYDROXYLASE NDUFAF5, MITOCHONDRIAL"/>
    <property type="match status" value="1"/>
</dbReference>
<dbReference type="Pfam" id="PF08241">
    <property type="entry name" value="Methyltransf_11"/>
    <property type="match status" value="1"/>
</dbReference>
<evidence type="ECO:0000313" key="5">
    <source>
        <dbReference type="Proteomes" id="UP000061135"/>
    </source>
</evidence>
<dbReference type="HOGENOM" id="CLU_046586_2_1_4"/>
<keyword evidence="1 4" id="KW-0489">Methyltransferase</keyword>
<keyword evidence="5" id="KW-1185">Reference proteome</keyword>
<protein>
    <submittedName>
        <fullName evidence="4">Methylase involved in ubiquinone/menaquinone biosynthesis</fullName>
        <ecNumber evidence="4">2.1.1.197</ecNumber>
    </submittedName>
</protein>
<organism evidence="4 5">
    <name type="scientific">Polynucleobacter duraquae</name>
    <dbReference type="NCBI Taxonomy" id="1835254"/>
    <lineage>
        <taxon>Bacteria</taxon>
        <taxon>Pseudomonadati</taxon>
        <taxon>Pseudomonadota</taxon>
        <taxon>Betaproteobacteria</taxon>
        <taxon>Burkholderiales</taxon>
        <taxon>Burkholderiaceae</taxon>
        <taxon>Polynucleobacter</taxon>
    </lineage>
</organism>
<dbReference type="Gene3D" id="3.40.50.150">
    <property type="entry name" value="Vaccinia Virus protein VP39"/>
    <property type="match status" value="1"/>
</dbReference>
<reference evidence="4 5" key="1">
    <citation type="submission" date="2014-03" db="EMBL/GenBank/DDBJ databases">
        <title>Genome of Polynucleobacter strain MWH-MoK4.</title>
        <authorList>
            <person name="Hahn M.W."/>
        </authorList>
    </citation>
    <scope>NUCLEOTIDE SEQUENCE [LARGE SCALE GENOMIC DNA]</scope>
    <source>
        <strain evidence="4 5">MWH-MoK4</strain>
    </source>
</reference>
<keyword evidence="2 4" id="KW-0808">Transferase</keyword>
<accession>A0A0E3V1L3</accession>
<evidence type="ECO:0000313" key="4">
    <source>
        <dbReference type="EMBL" id="AKD26259.1"/>
    </source>
</evidence>
<dbReference type="InterPro" id="IPR013216">
    <property type="entry name" value="Methyltransf_11"/>
</dbReference>
<gene>
    <name evidence="4" type="ORF">CL55_00019260</name>
</gene>
<dbReference type="STRING" id="1835254.CL55_00019260"/>
<dbReference type="CDD" id="cd02440">
    <property type="entry name" value="AdoMet_MTases"/>
    <property type="match status" value="1"/>
</dbReference>
<dbReference type="AlphaFoldDB" id="A0A0E3V1L3"/>
<dbReference type="GO" id="GO:0102130">
    <property type="term" value="F:malonyl-CoA methyltransferase activity"/>
    <property type="evidence" value="ECO:0007669"/>
    <property type="project" value="UniProtKB-EC"/>
</dbReference>
<dbReference type="GO" id="GO:0008757">
    <property type="term" value="F:S-adenosylmethionine-dependent methyltransferase activity"/>
    <property type="evidence" value="ECO:0007669"/>
    <property type="project" value="InterPro"/>
</dbReference>
<proteinExistence type="predicted"/>
<keyword evidence="4" id="KW-0830">Ubiquinone</keyword>
<dbReference type="PANTHER" id="PTHR13090">
    <property type="entry name" value="ARGININE-HYDROXYLASE NDUFAF5, MITOCHONDRIAL"/>
    <property type="match status" value="1"/>
</dbReference>
<dbReference type="KEGG" id="pdq:CL55_00019260"/>
<dbReference type="EC" id="2.1.1.197" evidence="4"/>